<reference evidence="1" key="1">
    <citation type="submission" date="2021-01" db="EMBL/GenBank/DDBJ databases">
        <title>Modified the classification status of verrucomicrobia.</title>
        <authorList>
            <person name="Feng X."/>
        </authorList>
    </citation>
    <scope>NUCLEOTIDE SEQUENCE</scope>
    <source>
        <strain evidence="1">KCTC 12986</strain>
    </source>
</reference>
<gene>
    <name evidence="1" type="ORF">JIN78_12440</name>
</gene>
<proteinExistence type="predicted"/>
<sequence length="186" mass="21079">MAARAPERAFSASLEANPASLSLLPLITLTTRIKAPIKRVFDLSRSIDLHLQHSSQQGELAICNRTSGLIGEGEAVTWKGTFLGFRQSFTLRITEMESPHHFTDEMVKGPLLRMKHLHHFEEEKGRTLLTDEFDFQSRGGFTGWLLENSFLTAYFRRGLAERSEVIKRVAESEDWKKFLPADTASD</sequence>
<comment type="caution">
    <text evidence="1">The sequence shown here is derived from an EMBL/GenBank/DDBJ whole genome shotgun (WGS) entry which is preliminary data.</text>
</comment>
<dbReference type="Gene3D" id="3.30.530.20">
    <property type="match status" value="1"/>
</dbReference>
<dbReference type="RefSeq" id="WP_200392302.1">
    <property type="nucleotide sequence ID" value="NZ_JAENIO010000034.1"/>
</dbReference>
<accession>A0A934RVE2</accession>
<dbReference type="SUPFAM" id="SSF55961">
    <property type="entry name" value="Bet v1-like"/>
    <property type="match status" value="1"/>
</dbReference>
<dbReference type="Proteomes" id="UP000604083">
    <property type="component" value="Unassembled WGS sequence"/>
</dbReference>
<dbReference type="InterPro" id="IPR023393">
    <property type="entry name" value="START-like_dom_sf"/>
</dbReference>
<protein>
    <submittedName>
        <fullName evidence="1">SRPBCC family protein</fullName>
    </submittedName>
</protein>
<organism evidence="1 2">
    <name type="scientific">Roseibacillus ishigakijimensis</name>
    <dbReference type="NCBI Taxonomy" id="454146"/>
    <lineage>
        <taxon>Bacteria</taxon>
        <taxon>Pseudomonadati</taxon>
        <taxon>Verrucomicrobiota</taxon>
        <taxon>Verrucomicrobiia</taxon>
        <taxon>Verrucomicrobiales</taxon>
        <taxon>Verrucomicrobiaceae</taxon>
        <taxon>Roseibacillus</taxon>
    </lineage>
</organism>
<evidence type="ECO:0000313" key="2">
    <source>
        <dbReference type="Proteomes" id="UP000604083"/>
    </source>
</evidence>
<dbReference type="CDD" id="cd07820">
    <property type="entry name" value="SRPBCC_3"/>
    <property type="match status" value="1"/>
</dbReference>
<dbReference type="AlphaFoldDB" id="A0A934RVE2"/>
<keyword evidence="2" id="KW-1185">Reference proteome</keyword>
<evidence type="ECO:0000313" key="1">
    <source>
        <dbReference type="EMBL" id="MBK1834870.1"/>
    </source>
</evidence>
<name>A0A934RVE2_9BACT</name>
<dbReference type="EMBL" id="JAENIO010000034">
    <property type="protein sequence ID" value="MBK1834870.1"/>
    <property type="molecule type" value="Genomic_DNA"/>
</dbReference>